<keyword evidence="5 6" id="KW-0539">Nucleus</keyword>
<dbReference type="GO" id="GO:0032040">
    <property type="term" value="C:small-subunit processome"/>
    <property type="evidence" value="ECO:0007669"/>
    <property type="project" value="UniProtKB-UniRule"/>
</dbReference>
<comment type="subunit">
    <text evidence="6">Component of the ribosomal small subunit (SSU) processome.</text>
</comment>
<feature type="compositionally biased region" description="Basic residues" evidence="8">
    <location>
        <begin position="250"/>
        <end position="261"/>
    </location>
</feature>
<comment type="caution">
    <text evidence="9">The sequence shown here is derived from an EMBL/GenBank/DDBJ whole genome shotgun (WGS) entry which is preliminary data.</text>
</comment>
<evidence type="ECO:0000313" key="10">
    <source>
        <dbReference type="Proteomes" id="UP000660729"/>
    </source>
</evidence>
<keyword evidence="10" id="KW-1185">Reference proteome</keyword>
<gene>
    <name evidence="9" type="ORF">HII31_04868</name>
</gene>
<evidence type="ECO:0000256" key="5">
    <source>
        <dbReference type="ARBA" id="ARBA00023242"/>
    </source>
</evidence>
<feature type="region of interest" description="Disordered" evidence="8">
    <location>
        <begin position="148"/>
        <end position="204"/>
    </location>
</feature>
<dbReference type="Proteomes" id="UP000660729">
    <property type="component" value="Unassembled WGS sequence"/>
</dbReference>
<evidence type="ECO:0000256" key="1">
    <source>
        <dbReference type="ARBA" id="ARBA00004099"/>
    </source>
</evidence>
<dbReference type="GO" id="GO:0006364">
    <property type="term" value="P:rRNA processing"/>
    <property type="evidence" value="ECO:0007669"/>
    <property type="project" value="UniProtKB-UniRule"/>
</dbReference>
<evidence type="ECO:0000256" key="2">
    <source>
        <dbReference type="ARBA" id="ARBA00004604"/>
    </source>
</evidence>
<comment type="subcellular location">
    <subcellularLocation>
        <location evidence="2 6">Nucleus</location>
        <location evidence="2 6">Nucleolus</location>
    </subcellularLocation>
</comment>
<feature type="compositionally biased region" description="Basic and acidic residues" evidence="8">
    <location>
        <begin position="14"/>
        <end position="24"/>
    </location>
</feature>
<feature type="region of interest" description="Disordered" evidence="8">
    <location>
        <begin position="1"/>
        <end position="24"/>
    </location>
</feature>
<evidence type="ECO:0000256" key="7">
    <source>
        <dbReference type="SAM" id="Coils"/>
    </source>
</evidence>
<feature type="compositionally biased region" description="Acidic residues" evidence="8">
    <location>
        <begin position="180"/>
        <end position="193"/>
    </location>
</feature>
<reference evidence="9" key="1">
    <citation type="submission" date="2020-04" db="EMBL/GenBank/DDBJ databases">
        <title>Draft genome resource of the tomato pathogen Pseudocercospora fuligena.</title>
        <authorList>
            <person name="Zaccaron A."/>
        </authorList>
    </citation>
    <scope>NUCLEOTIDE SEQUENCE</scope>
    <source>
        <strain evidence="9">PF001</strain>
    </source>
</reference>
<evidence type="ECO:0000256" key="6">
    <source>
        <dbReference type="PIRNR" id="PIRNR015952"/>
    </source>
</evidence>
<dbReference type="InterPro" id="IPR007144">
    <property type="entry name" value="SSU_processome_Utp11"/>
</dbReference>
<keyword evidence="7" id="KW-0175">Coiled coil</keyword>
<comment type="function">
    <text evidence="1 6">Involved in nucleolar processing of pre-18S ribosomal RNA.</text>
</comment>
<evidence type="ECO:0000256" key="3">
    <source>
        <dbReference type="ARBA" id="ARBA00008105"/>
    </source>
</evidence>
<dbReference type="Pfam" id="PF03998">
    <property type="entry name" value="Utp11"/>
    <property type="match status" value="1"/>
</dbReference>
<dbReference type="AlphaFoldDB" id="A0A8H6VMQ0"/>
<evidence type="ECO:0000313" key="9">
    <source>
        <dbReference type="EMBL" id="KAF7193799.1"/>
    </source>
</evidence>
<accession>A0A8H6VMQ0</accession>
<protein>
    <recommendedName>
        <fullName evidence="6">U3 small nucleolar RNA-associated protein 11</fullName>
        <shortName evidence="6">U3 snoRNA-associated protein 11</shortName>
    </recommendedName>
</protein>
<dbReference type="EMBL" id="JABCIY010000071">
    <property type="protein sequence ID" value="KAF7193799.1"/>
    <property type="molecule type" value="Genomic_DNA"/>
</dbReference>
<dbReference type="PANTHER" id="PTHR12838:SF0">
    <property type="entry name" value="U3 SMALL NUCLEOLAR RNA-ASSOCIATED PROTEIN 11-RELATED"/>
    <property type="match status" value="1"/>
</dbReference>
<proteinExistence type="inferred from homology"/>
<evidence type="ECO:0000256" key="4">
    <source>
        <dbReference type="ARBA" id="ARBA00022552"/>
    </source>
</evidence>
<comment type="similarity">
    <text evidence="3 6">Belongs to the UTP11 family.</text>
</comment>
<name>A0A8H6VMQ0_9PEZI</name>
<dbReference type="PIRSF" id="PIRSF015952">
    <property type="entry name" value="U3snoRNP11"/>
    <property type="match status" value="1"/>
</dbReference>
<organism evidence="9 10">
    <name type="scientific">Pseudocercospora fuligena</name>
    <dbReference type="NCBI Taxonomy" id="685502"/>
    <lineage>
        <taxon>Eukaryota</taxon>
        <taxon>Fungi</taxon>
        <taxon>Dikarya</taxon>
        <taxon>Ascomycota</taxon>
        <taxon>Pezizomycotina</taxon>
        <taxon>Dothideomycetes</taxon>
        <taxon>Dothideomycetidae</taxon>
        <taxon>Mycosphaerellales</taxon>
        <taxon>Mycosphaerellaceae</taxon>
        <taxon>Pseudocercospora</taxon>
    </lineage>
</organism>
<feature type="compositionally biased region" description="Acidic residues" evidence="8">
    <location>
        <begin position="162"/>
        <end position="171"/>
    </location>
</feature>
<sequence>MSSLRNAVQRRNHRERDQPEERKKWGLLEKRKDYKLRAADHKSKQAKIKALSQKASERNEDEFYFGMVNAQSRGGVKVAKRGAENGGGTMGSLDVDTVKLMKTQDLGYLRTQLQRVRNEKARLEREVVVAEVGVDVDGSGNGRRKVFVENGEEGVPALPEPLEQDDGDLNMDLDGLGDLSEGESDDDEGEDLTPEERALRQRKRHALEVRQRKLDALEEQEEKLNAALQAVEHQRAKMNGTIGGVNKNGQKFKIRQRKRKR</sequence>
<keyword evidence="4 6" id="KW-0698">rRNA processing</keyword>
<dbReference type="PANTHER" id="PTHR12838">
    <property type="entry name" value="U3 SMALL NUCLEOLAR RNA-ASSOCIATED PROTEIN 11"/>
    <property type="match status" value="1"/>
</dbReference>
<feature type="region of interest" description="Disordered" evidence="8">
    <location>
        <begin position="238"/>
        <end position="261"/>
    </location>
</feature>
<feature type="coiled-coil region" evidence="7">
    <location>
        <begin position="106"/>
        <end position="133"/>
    </location>
</feature>
<evidence type="ECO:0000256" key="8">
    <source>
        <dbReference type="SAM" id="MobiDB-lite"/>
    </source>
</evidence>
<dbReference type="OrthoDB" id="29058at2759"/>